<dbReference type="Proteomes" id="UP000236884">
    <property type="component" value="Chromosome"/>
</dbReference>
<dbReference type="InterPro" id="IPR042186">
    <property type="entry name" value="FimD_plug_dom"/>
</dbReference>
<evidence type="ECO:0000313" key="2">
    <source>
        <dbReference type="Proteomes" id="UP000236884"/>
    </source>
</evidence>
<dbReference type="EMBL" id="AP014946">
    <property type="protein sequence ID" value="BAT59089.1"/>
    <property type="molecule type" value="Genomic_DNA"/>
</dbReference>
<dbReference type="Pfam" id="PF00577">
    <property type="entry name" value="Usher"/>
    <property type="match status" value="2"/>
</dbReference>
<dbReference type="GO" id="GO:0015473">
    <property type="term" value="F:fimbrial usher porin activity"/>
    <property type="evidence" value="ECO:0007669"/>
    <property type="project" value="InterPro"/>
</dbReference>
<dbReference type="InterPro" id="IPR000015">
    <property type="entry name" value="Fimb_usher"/>
</dbReference>
<dbReference type="PANTHER" id="PTHR30451:SF5">
    <property type="entry name" value="SLR0019 PROTEIN"/>
    <property type="match status" value="1"/>
</dbReference>
<name>A0A0S3PSZ9_9BRAD</name>
<dbReference type="AlphaFoldDB" id="A0A0S3PSZ9"/>
<keyword evidence="2" id="KW-1185">Reference proteome</keyword>
<dbReference type="Gene3D" id="2.60.40.3110">
    <property type="match status" value="1"/>
</dbReference>
<dbReference type="GO" id="GO:0009279">
    <property type="term" value="C:cell outer membrane"/>
    <property type="evidence" value="ECO:0007669"/>
    <property type="project" value="TreeGrafter"/>
</dbReference>
<organism evidence="1 2">
    <name type="scientific">Variibacter gotjawalensis</name>
    <dbReference type="NCBI Taxonomy" id="1333996"/>
    <lineage>
        <taxon>Bacteria</taxon>
        <taxon>Pseudomonadati</taxon>
        <taxon>Pseudomonadota</taxon>
        <taxon>Alphaproteobacteria</taxon>
        <taxon>Hyphomicrobiales</taxon>
        <taxon>Nitrobacteraceae</taxon>
        <taxon>Variibacter</taxon>
    </lineage>
</organism>
<proteinExistence type="predicted"/>
<sequence>MAQAIQERALQLEASMAGRKLELIGSFFQRRDGSLTAKRRELEGLGLKVPDRFAAEDDVALSDLPGLTYRFDEPGQSIDFTVADTGRIATEYNLRGSATGPAPVGASGTGAVLNYSLFGAAGRDQSVGWLYQGASASFDARVYGPLGVLSQTALVTSNALYDNRASAVRLETAWTYTDTKSLITYRAGDTISGALAWTRPIRMGGFQMQRNFAVRPDLVTLPLPSVSGSAAVPTTVDVYVNNVRTVSQDVNAGPFRLTNVPIVGGNGTARVVVRDASGNTSEQSLPFFVSPDLLRGGLHDFSVEVGFPRLYYGTYSDLYSGELAGSASGRYGVTDFFTVQAHGEGTRGLANGGLGAAFAVSNLALFNVAGAGSWHEGRYGGQVFASFETRIWGVSFYASTLRTIGDYEDLASVTAQPLLFGASQVAASSQGYLGGLSATLNSFRPPKAVDRISIGMPVAAIKGSVNLSYVHLQQALGETNNIVSATYTRPLPYNGSFFATAFTDVSRPRNLSVFAGVSFPLNADVLNRNLPESLTRDVIVSSGVNAGPDGVTVGSEITKPLRQEPGSFGYRIRDTEGARVQQQRLVALGYRGNNGQITATAMQTPNGLYGTGQLEGSVVVAGGSVFFGNRIDDAFAIVNAGAPNVDVLFDNRRVAQSGSDGKALVAGLRAYQNNKVAIDTTNLPLTAAVDTTQEYVAPRDRSGVVVDFGVKATTPSAIVILNGQDGKPLAAGLRGTTAEGEGFVVGYDGRAYISKLQPANAVTVNLDPATCTATFPFAPQADAIATIGPIACQ</sequence>
<accession>A0A0S3PSZ9</accession>
<dbReference type="PANTHER" id="PTHR30451">
    <property type="entry name" value="OUTER MEMBRANE USHER PROTEIN"/>
    <property type="match status" value="1"/>
</dbReference>
<dbReference type="Gene3D" id="2.60.40.2610">
    <property type="entry name" value="Outer membrane usher protein FimD, plug domain"/>
    <property type="match status" value="1"/>
</dbReference>
<reference evidence="1 2" key="1">
    <citation type="submission" date="2015-08" db="EMBL/GenBank/DDBJ databases">
        <title>Investigation of the bacterial diversity of lava forest soil.</title>
        <authorList>
            <person name="Lee J.S."/>
        </authorList>
    </citation>
    <scope>NUCLEOTIDE SEQUENCE [LARGE SCALE GENOMIC DNA]</scope>
    <source>
        <strain evidence="1 2">GJW-30</strain>
    </source>
</reference>
<gene>
    <name evidence="1" type="primary">htrE</name>
    <name evidence="1" type="ORF">GJW-30_1_01618</name>
</gene>
<evidence type="ECO:0000313" key="1">
    <source>
        <dbReference type="EMBL" id="BAT59089.1"/>
    </source>
</evidence>
<dbReference type="KEGG" id="vgo:GJW-30_1_01618"/>
<dbReference type="GO" id="GO:0009297">
    <property type="term" value="P:pilus assembly"/>
    <property type="evidence" value="ECO:0007669"/>
    <property type="project" value="InterPro"/>
</dbReference>
<protein>
    <submittedName>
        <fullName evidence="1">Outer membrane usher protein HtrE</fullName>
    </submittedName>
</protein>